<proteinExistence type="predicted"/>
<dbReference type="EMBL" id="AALY01000001">
    <property type="protein sequence ID" value="EAP76757.1"/>
    <property type="molecule type" value="Genomic_DNA"/>
</dbReference>
<gene>
    <name evidence="2" type="ORF">ISM_00670</name>
</gene>
<dbReference type="InterPro" id="IPR036425">
    <property type="entry name" value="MoaB/Mog-like_dom_sf"/>
</dbReference>
<dbReference type="Gene3D" id="3.40.980.10">
    <property type="entry name" value="MoaB/Mog-like domain"/>
    <property type="match status" value="1"/>
</dbReference>
<protein>
    <submittedName>
        <fullName evidence="2">Molybdenum cofactor biosynthesis domain protein</fullName>
    </submittedName>
</protein>
<dbReference type="InterPro" id="IPR050101">
    <property type="entry name" value="CinA"/>
</dbReference>
<evidence type="ECO:0000259" key="1">
    <source>
        <dbReference type="SMART" id="SM00852"/>
    </source>
</evidence>
<comment type="caution">
    <text evidence="2">The sequence shown here is derived from an EMBL/GenBank/DDBJ whole genome shotgun (WGS) entry which is preliminary data.</text>
</comment>
<dbReference type="SUPFAM" id="SSF53218">
    <property type="entry name" value="Molybdenum cofactor biosynthesis proteins"/>
    <property type="match status" value="1"/>
</dbReference>
<dbReference type="Pfam" id="PF00994">
    <property type="entry name" value="MoCF_biosynth"/>
    <property type="match status" value="1"/>
</dbReference>
<organism evidence="2 3">
    <name type="scientific">Roseovarius nubinhibens (strain ATCC BAA-591 / DSM 15170 / ISM)</name>
    <dbReference type="NCBI Taxonomy" id="89187"/>
    <lineage>
        <taxon>Bacteria</taxon>
        <taxon>Pseudomonadati</taxon>
        <taxon>Pseudomonadota</taxon>
        <taxon>Alphaproteobacteria</taxon>
        <taxon>Rhodobacterales</taxon>
        <taxon>Roseobacteraceae</taxon>
        <taxon>Roseovarius</taxon>
    </lineage>
</organism>
<name>A3SHC6_ROSNI</name>
<sequence length="262" mass="27591">MQHPFKTGTPGAPVLAELQEAAMTNPTAAMLIIGDEILSGRTRDANMHHLAKALTSHGIDLEEVRVVADVPDAITEAVKALAARYTHVFTSGGIGPTHDDITADNVARAFDRPIDVRDDARAILAAHYDRQGIELNEARLRMARIPEGATLIENPISAAPGFSLENVHVMAGVPAIFEAMVAGVLPTLTGGAPILSQSLQLLRGEGDIAATLGQIAEEFPELSFGSYPFQLNGAFGTNVVVRGSDAARLDAAMAALDRAFPA</sequence>
<dbReference type="Proteomes" id="UP000005954">
    <property type="component" value="Unassembled WGS sequence"/>
</dbReference>
<evidence type="ECO:0000313" key="2">
    <source>
        <dbReference type="EMBL" id="EAP76757.1"/>
    </source>
</evidence>
<dbReference type="PANTHER" id="PTHR13939:SF0">
    <property type="entry name" value="NMN AMIDOHYDROLASE-LIKE PROTEIN YFAY"/>
    <property type="match status" value="1"/>
</dbReference>
<dbReference type="CDD" id="cd00885">
    <property type="entry name" value="cinA"/>
    <property type="match status" value="1"/>
</dbReference>
<dbReference type="Pfam" id="PF24102">
    <property type="entry name" value="FLAD1_M"/>
    <property type="match status" value="1"/>
</dbReference>
<dbReference type="PANTHER" id="PTHR13939">
    <property type="entry name" value="NICOTINAMIDE-NUCLEOTIDE AMIDOHYDROLASE PNCC"/>
    <property type="match status" value="1"/>
</dbReference>
<feature type="domain" description="MoaB/Mog" evidence="1">
    <location>
        <begin position="29"/>
        <end position="192"/>
    </location>
</feature>
<evidence type="ECO:0000313" key="3">
    <source>
        <dbReference type="Proteomes" id="UP000005954"/>
    </source>
</evidence>
<dbReference type="SMART" id="SM00852">
    <property type="entry name" value="MoCF_biosynth"/>
    <property type="match status" value="1"/>
</dbReference>
<accession>A3SHC6</accession>
<dbReference type="eggNOG" id="COG1058">
    <property type="taxonomic scope" value="Bacteria"/>
</dbReference>
<dbReference type="HOGENOM" id="CLU_030805_0_2_5"/>
<dbReference type="AlphaFoldDB" id="A3SHC6"/>
<dbReference type="STRING" id="89187.ISM_00670"/>
<keyword evidence="3" id="KW-1185">Reference proteome</keyword>
<reference evidence="2 3" key="1">
    <citation type="submission" date="2005-12" db="EMBL/GenBank/DDBJ databases">
        <authorList>
            <person name="Moran M.A."/>
            <person name="Ferriera S."/>
            <person name="Johnson J."/>
            <person name="Kravitz S."/>
            <person name="Halpern A."/>
            <person name="Remington K."/>
            <person name="Beeson K."/>
            <person name="Tran B."/>
            <person name="Rogers Y.-H."/>
            <person name="Friedman R."/>
            <person name="Venter J.C."/>
        </authorList>
    </citation>
    <scope>NUCLEOTIDE SEQUENCE [LARGE SCALE GENOMIC DNA]</scope>
    <source>
        <strain evidence="3">ATCC BAA-591 / DSM 15170 / ISM</strain>
    </source>
</reference>
<dbReference type="InterPro" id="IPR001453">
    <property type="entry name" value="MoaB/Mog_dom"/>
</dbReference>
<dbReference type="InterPro" id="IPR056596">
    <property type="entry name" value="FLAD1_M"/>
</dbReference>